<name>A0A5J4V6A7_9EUKA</name>
<protein>
    <submittedName>
        <fullName evidence="1">Uncharacterized protein</fullName>
    </submittedName>
</protein>
<reference evidence="1 2" key="1">
    <citation type="submission" date="2019-03" db="EMBL/GenBank/DDBJ databases">
        <title>Single cell metagenomics reveals metabolic interactions within the superorganism composed of flagellate Streblomastix strix and complex community of Bacteroidetes bacteria on its surface.</title>
        <authorList>
            <person name="Treitli S.C."/>
            <person name="Kolisko M."/>
            <person name="Husnik F."/>
            <person name="Keeling P."/>
            <person name="Hampl V."/>
        </authorList>
    </citation>
    <scope>NUCLEOTIDE SEQUENCE [LARGE SCALE GENOMIC DNA]</scope>
    <source>
        <strain evidence="1">ST1C</strain>
    </source>
</reference>
<evidence type="ECO:0000313" key="2">
    <source>
        <dbReference type="Proteomes" id="UP000324800"/>
    </source>
</evidence>
<sequence length="187" mass="21425">MQDDTERITPSFRSTLTHRVQISEIQQLVASLEQQQGESFKERLQLLFFLISTSPEDQPIEGEATIIEKTVKLFCTQNSSEIQERLQQAPTLIGTTFVCGLCGNITTVQLKCEKCQKGRRKTEEEDQEDDKEDELQFQWNLCCSFDEQICECGELGICVDDNEVDVGSDGEVQIFLCSYKLLFIWAY</sequence>
<evidence type="ECO:0000313" key="1">
    <source>
        <dbReference type="EMBL" id="KAA6377671.1"/>
    </source>
</evidence>
<organism evidence="1 2">
    <name type="scientific">Streblomastix strix</name>
    <dbReference type="NCBI Taxonomy" id="222440"/>
    <lineage>
        <taxon>Eukaryota</taxon>
        <taxon>Metamonada</taxon>
        <taxon>Preaxostyla</taxon>
        <taxon>Oxymonadida</taxon>
        <taxon>Streblomastigidae</taxon>
        <taxon>Streblomastix</taxon>
    </lineage>
</organism>
<gene>
    <name evidence="1" type="ORF">EZS28_026802</name>
</gene>
<proteinExistence type="predicted"/>
<accession>A0A5J4V6A7</accession>
<dbReference type="AlphaFoldDB" id="A0A5J4V6A7"/>
<comment type="caution">
    <text evidence="1">The sequence shown here is derived from an EMBL/GenBank/DDBJ whole genome shotgun (WGS) entry which is preliminary data.</text>
</comment>
<dbReference type="Proteomes" id="UP000324800">
    <property type="component" value="Unassembled WGS sequence"/>
</dbReference>
<dbReference type="EMBL" id="SNRW01009653">
    <property type="protein sequence ID" value="KAA6377671.1"/>
    <property type="molecule type" value="Genomic_DNA"/>
</dbReference>